<dbReference type="EMBL" id="JACXIY010000016">
    <property type="protein sequence ID" value="MBD2869859.1"/>
    <property type="molecule type" value="Genomic_DNA"/>
</dbReference>
<dbReference type="InterPro" id="IPR057336">
    <property type="entry name" value="GerAC_N"/>
</dbReference>
<keyword evidence="3" id="KW-0309">Germination</keyword>
<evidence type="ECO:0000256" key="2">
    <source>
        <dbReference type="ARBA" id="ARBA00007886"/>
    </source>
</evidence>
<evidence type="ECO:0000256" key="7">
    <source>
        <dbReference type="ARBA" id="ARBA00023288"/>
    </source>
</evidence>
<evidence type="ECO:0000256" key="5">
    <source>
        <dbReference type="ARBA" id="ARBA00023136"/>
    </source>
</evidence>
<evidence type="ECO:0000256" key="3">
    <source>
        <dbReference type="ARBA" id="ARBA00022544"/>
    </source>
</evidence>
<proteinExistence type="inferred from homology"/>
<dbReference type="AlphaFoldDB" id="A0A927CLQ3"/>
<gene>
    <name evidence="10" type="ORF">IDH41_14810</name>
</gene>
<comment type="similarity">
    <text evidence="2">Belongs to the GerABKC lipoprotein family.</text>
</comment>
<evidence type="ECO:0000313" key="11">
    <source>
        <dbReference type="Proteomes" id="UP000632125"/>
    </source>
</evidence>
<dbReference type="GO" id="GO:0016020">
    <property type="term" value="C:membrane"/>
    <property type="evidence" value="ECO:0007669"/>
    <property type="project" value="UniProtKB-SubCell"/>
</dbReference>
<name>A0A927CLQ3_9BACL</name>
<dbReference type="PROSITE" id="PS51257">
    <property type="entry name" value="PROKAR_LIPOPROTEIN"/>
    <property type="match status" value="1"/>
</dbReference>
<evidence type="ECO:0000256" key="1">
    <source>
        <dbReference type="ARBA" id="ARBA00004635"/>
    </source>
</evidence>
<comment type="subcellular location">
    <subcellularLocation>
        <location evidence="1">Membrane</location>
        <topology evidence="1">Lipid-anchor</topology>
    </subcellularLocation>
</comment>
<protein>
    <submittedName>
        <fullName evidence="10">Ger(X)C family spore germination protein</fullName>
    </submittedName>
</protein>
<keyword evidence="6" id="KW-0564">Palmitate</keyword>
<keyword evidence="4" id="KW-0732">Signal</keyword>
<reference evidence="10" key="1">
    <citation type="submission" date="2020-09" db="EMBL/GenBank/DDBJ databases">
        <title>A novel bacterium of genus Paenibacillus, isolated from South China Sea.</title>
        <authorList>
            <person name="Huang H."/>
            <person name="Mo K."/>
            <person name="Hu Y."/>
        </authorList>
    </citation>
    <scope>NUCLEOTIDE SEQUENCE</scope>
    <source>
        <strain evidence="10">IB182493</strain>
    </source>
</reference>
<dbReference type="InterPro" id="IPR038501">
    <property type="entry name" value="Spore_GerAC_C_sf"/>
</dbReference>
<keyword evidence="11" id="KW-1185">Reference proteome</keyword>
<dbReference type="Pfam" id="PF25198">
    <property type="entry name" value="Spore_GerAC_N"/>
    <property type="match status" value="1"/>
</dbReference>
<evidence type="ECO:0000259" key="8">
    <source>
        <dbReference type="Pfam" id="PF05504"/>
    </source>
</evidence>
<sequence length="386" mass="43659">MRCKPVLSVGCLLVFTFLFTSGCWSQKNLEYLTVVSGLGLDAAPEGQIEVTVQLLNPTPPTGAGGSGKEKRPFAIYSATAKTINGALDLIQQQTKKTLFLTQTRSIVISEKLARRGVHDHMDYFWRSGNKNLTAPILISKRSAKETLQYAKELENVPSDAWRLYFMNEERRPSAGELQLYLFLPRMDQIGHEAIGAGIIPATGGNIMKISNTAVFHQGKMVGWLSNKETEMMRWIKKEIGRRTVLVDLTSDNSETLSFRLSGLRSRFNANVQGKQITIEIRLKAKAEAVETALNMDFTDLEIVRKFESRLNGLLQDRVQQTLTKIYANYRSDIIGFGEFIHQRHPGQWKKLKPNWRNRLPQLDFKVEVKTTIINSGLERVSKSQAR</sequence>
<dbReference type="PANTHER" id="PTHR35789:SF1">
    <property type="entry name" value="SPORE GERMINATION PROTEIN B3"/>
    <property type="match status" value="1"/>
</dbReference>
<dbReference type="NCBIfam" id="TIGR02887">
    <property type="entry name" value="spore_ger_x_C"/>
    <property type="match status" value="1"/>
</dbReference>
<comment type="caution">
    <text evidence="10">The sequence shown here is derived from an EMBL/GenBank/DDBJ whole genome shotgun (WGS) entry which is preliminary data.</text>
</comment>
<organism evidence="10 11">
    <name type="scientific">Paenibacillus arenilitoris</name>
    <dbReference type="NCBI Taxonomy" id="2772299"/>
    <lineage>
        <taxon>Bacteria</taxon>
        <taxon>Bacillati</taxon>
        <taxon>Bacillota</taxon>
        <taxon>Bacilli</taxon>
        <taxon>Bacillales</taxon>
        <taxon>Paenibacillaceae</taxon>
        <taxon>Paenibacillus</taxon>
    </lineage>
</organism>
<dbReference type="GO" id="GO:0009847">
    <property type="term" value="P:spore germination"/>
    <property type="evidence" value="ECO:0007669"/>
    <property type="project" value="InterPro"/>
</dbReference>
<keyword evidence="7" id="KW-0449">Lipoprotein</keyword>
<evidence type="ECO:0000259" key="9">
    <source>
        <dbReference type="Pfam" id="PF25198"/>
    </source>
</evidence>
<dbReference type="Gene3D" id="3.30.300.210">
    <property type="entry name" value="Nutrient germinant receptor protein C, domain 3"/>
    <property type="match status" value="1"/>
</dbReference>
<dbReference type="Pfam" id="PF05504">
    <property type="entry name" value="Spore_GerAC"/>
    <property type="match status" value="1"/>
</dbReference>
<evidence type="ECO:0000256" key="6">
    <source>
        <dbReference type="ARBA" id="ARBA00023139"/>
    </source>
</evidence>
<dbReference type="InterPro" id="IPR046953">
    <property type="entry name" value="Spore_GerAC-like_C"/>
</dbReference>
<keyword evidence="5" id="KW-0472">Membrane</keyword>
<evidence type="ECO:0000256" key="4">
    <source>
        <dbReference type="ARBA" id="ARBA00022729"/>
    </source>
</evidence>
<dbReference type="Proteomes" id="UP000632125">
    <property type="component" value="Unassembled WGS sequence"/>
</dbReference>
<feature type="domain" description="Spore germination protein N-terminal" evidence="9">
    <location>
        <begin position="26"/>
        <end position="190"/>
    </location>
</feature>
<dbReference type="InterPro" id="IPR008844">
    <property type="entry name" value="Spore_GerAC-like"/>
</dbReference>
<feature type="domain" description="Spore germination GerAC-like C-terminal" evidence="8">
    <location>
        <begin position="211"/>
        <end position="376"/>
    </location>
</feature>
<dbReference type="PANTHER" id="PTHR35789">
    <property type="entry name" value="SPORE GERMINATION PROTEIN B3"/>
    <property type="match status" value="1"/>
</dbReference>
<accession>A0A927CLQ3</accession>
<evidence type="ECO:0000313" key="10">
    <source>
        <dbReference type="EMBL" id="MBD2869859.1"/>
    </source>
</evidence>